<feature type="domain" description="Zn(2)-C6 fungal-type" evidence="6">
    <location>
        <begin position="16"/>
        <end position="47"/>
    </location>
</feature>
<organism evidence="7 8">
    <name type="scientific">Aspergillus steynii IBT 23096</name>
    <dbReference type="NCBI Taxonomy" id="1392250"/>
    <lineage>
        <taxon>Eukaryota</taxon>
        <taxon>Fungi</taxon>
        <taxon>Dikarya</taxon>
        <taxon>Ascomycota</taxon>
        <taxon>Pezizomycotina</taxon>
        <taxon>Eurotiomycetes</taxon>
        <taxon>Eurotiomycetidae</taxon>
        <taxon>Eurotiales</taxon>
        <taxon>Aspergillaceae</taxon>
        <taxon>Aspergillus</taxon>
        <taxon>Aspergillus subgen. Circumdati</taxon>
    </lineage>
</organism>
<dbReference type="PANTHER" id="PTHR31001">
    <property type="entry name" value="UNCHARACTERIZED TRANSCRIPTIONAL REGULATORY PROTEIN"/>
    <property type="match status" value="1"/>
</dbReference>
<keyword evidence="5" id="KW-0539">Nucleus</keyword>
<evidence type="ECO:0000259" key="6">
    <source>
        <dbReference type="PROSITE" id="PS50048"/>
    </source>
</evidence>
<dbReference type="PROSITE" id="PS00463">
    <property type="entry name" value="ZN2_CY6_FUNGAL_1"/>
    <property type="match status" value="1"/>
</dbReference>
<sequence length="165" mass="17850">MNPLPMHRPKPRPAASCAPCRNRKVKCDRLSPCEACIARGIVNECKYSSTDEDREAIAQAEVISTLRARARRLRTELAEVEAEGHEIMELREGMAFNAALGQGQGLGTGMGMGASSSPGARKAENQAMEILYSAIRLGSEDLVGRIVGGVREGRDLVDVVRMVQV</sequence>
<dbReference type="OrthoDB" id="4159781at2759"/>
<dbReference type="GO" id="GO:0009893">
    <property type="term" value="P:positive regulation of metabolic process"/>
    <property type="evidence" value="ECO:0007669"/>
    <property type="project" value="UniProtKB-ARBA"/>
</dbReference>
<evidence type="ECO:0000256" key="2">
    <source>
        <dbReference type="ARBA" id="ARBA00023015"/>
    </source>
</evidence>
<dbReference type="AlphaFoldDB" id="A0A2I2GDI2"/>
<evidence type="ECO:0000256" key="3">
    <source>
        <dbReference type="ARBA" id="ARBA00023125"/>
    </source>
</evidence>
<dbReference type="VEuPathDB" id="FungiDB:P170DRAFT_509011"/>
<evidence type="ECO:0000313" key="7">
    <source>
        <dbReference type="EMBL" id="PLB50955.1"/>
    </source>
</evidence>
<accession>A0A2I2GDI2</accession>
<dbReference type="PANTHER" id="PTHR31001:SF89">
    <property type="entry name" value="ZN(2)-C6 FUNGAL-TYPE DOMAIN-CONTAINING PROTEIN"/>
    <property type="match status" value="1"/>
</dbReference>
<comment type="subcellular location">
    <subcellularLocation>
        <location evidence="1">Nucleus</location>
    </subcellularLocation>
</comment>
<dbReference type="RefSeq" id="XP_024706257.1">
    <property type="nucleotide sequence ID" value="XM_024854637.1"/>
</dbReference>
<keyword evidence="8" id="KW-1185">Reference proteome</keyword>
<keyword evidence="2" id="KW-0805">Transcription regulation</keyword>
<evidence type="ECO:0000256" key="1">
    <source>
        <dbReference type="ARBA" id="ARBA00004123"/>
    </source>
</evidence>
<dbReference type="GO" id="GO:0003677">
    <property type="term" value="F:DNA binding"/>
    <property type="evidence" value="ECO:0007669"/>
    <property type="project" value="UniProtKB-KW"/>
</dbReference>
<evidence type="ECO:0000256" key="4">
    <source>
        <dbReference type="ARBA" id="ARBA00023163"/>
    </source>
</evidence>
<evidence type="ECO:0000313" key="8">
    <source>
        <dbReference type="Proteomes" id="UP000234275"/>
    </source>
</evidence>
<dbReference type="InterPro" id="IPR036864">
    <property type="entry name" value="Zn2-C6_fun-type_DNA-bd_sf"/>
</dbReference>
<evidence type="ECO:0000256" key="5">
    <source>
        <dbReference type="ARBA" id="ARBA00023242"/>
    </source>
</evidence>
<dbReference type="STRING" id="1392250.A0A2I2GDI2"/>
<dbReference type="GO" id="GO:0008270">
    <property type="term" value="F:zinc ion binding"/>
    <property type="evidence" value="ECO:0007669"/>
    <property type="project" value="InterPro"/>
</dbReference>
<gene>
    <name evidence="7" type="ORF">P170DRAFT_509011</name>
</gene>
<dbReference type="GO" id="GO:0005634">
    <property type="term" value="C:nucleus"/>
    <property type="evidence" value="ECO:0007669"/>
    <property type="project" value="UniProtKB-SubCell"/>
</dbReference>
<reference evidence="7 8" key="1">
    <citation type="submission" date="2016-12" db="EMBL/GenBank/DDBJ databases">
        <title>The genomes of Aspergillus section Nigri reveals drivers in fungal speciation.</title>
        <authorList>
            <consortium name="DOE Joint Genome Institute"/>
            <person name="Vesth T.C."/>
            <person name="Nybo J."/>
            <person name="Theobald S."/>
            <person name="Brandl J."/>
            <person name="Frisvad J.C."/>
            <person name="Nielsen K.F."/>
            <person name="Lyhne E.K."/>
            <person name="Kogle M.E."/>
            <person name="Kuo A."/>
            <person name="Riley R."/>
            <person name="Clum A."/>
            <person name="Nolan M."/>
            <person name="Lipzen A."/>
            <person name="Salamov A."/>
            <person name="Henrissat B."/>
            <person name="Wiebenga A."/>
            <person name="De Vries R.P."/>
            <person name="Grigoriev I.V."/>
            <person name="Mortensen U.H."/>
            <person name="Andersen M.R."/>
            <person name="Baker S.E."/>
        </authorList>
    </citation>
    <scope>NUCLEOTIDE SEQUENCE [LARGE SCALE GENOMIC DNA]</scope>
    <source>
        <strain evidence="7 8">IBT 23096</strain>
    </source>
</reference>
<dbReference type="PROSITE" id="PS50048">
    <property type="entry name" value="ZN2_CY6_FUNGAL_2"/>
    <property type="match status" value="1"/>
</dbReference>
<dbReference type="InterPro" id="IPR050613">
    <property type="entry name" value="Sec_Metabolite_Reg"/>
</dbReference>
<dbReference type="Gene3D" id="4.10.240.10">
    <property type="entry name" value="Zn(2)-C6 fungal-type DNA-binding domain"/>
    <property type="match status" value="1"/>
</dbReference>
<dbReference type="Pfam" id="PF00172">
    <property type="entry name" value="Zn_clus"/>
    <property type="match status" value="1"/>
</dbReference>
<dbReference type="SUPFAM" id="SSF57701">
    <property type="entry name" value="Zn2/Cys6 DNA-binding domain"/>
    <property type="match status" value="1"/>
</dbReference>
<protein>
    <recommendedName>
        <fullName evidence="6">Zn(2)-C6 fungal-type domain-containing protein</fullName>
    </recommendedName>
</protein>
<dbReference type="GeneID" id="36562343"/>
<dbReference type="CDD" id="cd00067">
    <property type="entry name" value="GAL4"/>
    <property type="match status" value="1"/>
</dbReference>
<name>A0A2I2GDI2_9EURO</name>
<keyword evidence="4" id="KW-0804">Transcription</keyword>
<dbReference type="Proteomes" id="UP000234275">
    <property type="component" value="Unassembled WGS sequence"/>
</dbReference>
<comment type="caution">
    <text evidence="7">The sequence shown here is derived from an EMBL/GenBank/DDBJ whole genome shotgun (WGS) entry which is preliminary data.</text>
</comment>
<keyword evidence="3" id="KW-0238">DNA-binding</keyword>
<dbReference type="InterPro" id="IPR001138">
    <property type="entry name" value="Zn2Cys6_DnaBD"/>
</dbReference>
<proteinExistence type="predicted"/>
<dbReference type="EMBL" id="MSFO01000003">
    <property type="protein sequence ID" value="PLB50955.1"/>
    <property type="molecule type" value="Genomic_DNA"/>
</dbReference>
<dbReference type="GO" id="GO:0000981">
    <property type="term" value="F:DNA-binding transcription factor activity, RNA polymerase II-specific"/>
    <property type="evidence" value="ECO:0007669"/>
    <property type="project" value="InterPro"/>
</dbReference>
<dbReference type="SMART" id="SM00066">
    <property type="entry name" value="GAL4"/>
    <property type="match status" value="1"/>
</dbReference>